<evidence type="ECO:0000256" key="4">
    <source>
        <dbReference type="ARBA" id="ARBA00022475"/>
    </source>
</evidence>
<evidence type="ECO:0000256" key="17">
    <source>
        <dbReference type="SAM" id="MobiDB-lite"/>
    </source>
</evidence>
<evidence type="ECO:0000256" key="1">
    <source>
        <dbReference type="ARBA" id="ARBA00000085"/>
    </source>
</evidence>
<keyword evidence="5 15" id="KW-0597">Phosphoprotein</keyword>
<dbReference type="RefSeq" id="WP_193461565.1">
    <property type="nucleotide sequence ID" value="NZ_BMXO01000009.1"/>
</dbReference>
<dbReference type="CDD" id="cd17546">
    <property type="entry name" value="REC_hyHK_CKI1_RcsC-like"/>
    <property type="match status" value="1"/>
</dbReference>
<dbReference type="SUPFAM" id="SSF47384">
    <property type="entry name" value="Homodimeric domain of signal transducing histidine kinase"/>
    <property type="match status" value="1"/>
</dbReference>
<dbReference type="SUPFAM" id="SSF52172">
    <property type="entry name" value="CheY-like"/>
    <property type="match status" value="1"/>
</dbReference>
<dbReference type="EMBL" id="BMXO01000009">
    <property type="protein sequence ID" value="GGW59328.1"/>
    <property type="molecule type" value="Genomic_DNA"/>
</dbReference>
<evidence type="ECO:0000256" key="18">
    <source>
        <dbReference type="SAM" id="Phobius"/>
    </source>
</evidence>
<dbReference type="PANTHER" id="PTHR45339:SF1">
    <property type="entry name" value="HYBRID SIGNAL TRANSDUCTION HISTIDINE KINASE J"/>
    <property type="match status" value="1"/>
</dbReference>
<dbReference type="Gene3D" id="6.10.340.10">
    <property type="match status" value="1"/>
</dbReference>
<evidence type="ECO:0000256" key="7">
    <source>
        <dbReference type="ARBA" id="ARBA00022692"/>
    </source>
</evidence>
<dbReference type="PROSITE" id="PS50110">
    <property type="entry name" value="RESPONSE_REGULATORY"/>
    <property type="match status" value="1"/>
</dbReference>
<keyword evidence="8" id="KW-0547">Nucleotide-binding</keyword>
<dbReference type="CDD" id="cd00082">
    <property type="entry name" value="HisKA"/>
    <property type="match status" value="1"/>
</dbReference>
<dbReference type="EC" id="2.7.13.3" evidence="3"/>
<evidence type="ECO:0000256" key="6">
    <source>
        <dbReference type="ARBA" id="ARBA00022679"/>
    </source>
</evidence>
<comment type="catalytic activity">
    <reaction evidence="1">
        <text>ATP + protein L-histidine = ADP + protein N-phospho-L-histidine.</text>
        <dbReference type="EC" id="2.7.13.3"/>
    </reaction>
</comment>
<dbReference type="InterPro" id="IPR011006">
    <property type="entry name" value="CheY-like_superfamily"/>
</dbReference>
<keyword evidence="6" id="KW-0808">Transferase</keyword>
<comment type="caution">
    <text evidence="23">The sequence shown here is derived from an EMBL/GenBank/DDBJ whole genome shotgun (WGS) entry which is preliminary data.</text>
</comment>
<dbReference type="GO" id="GO:0016301">
    <property type="term" value="F:kinase activity"/>
    <property type="evidence" value="ECO:0007669"/>
    <property type="project" value="UniProtKB-KW"/>
</dbReference>
<dbReference type="SMART" id="SM00073">
    <property type="entry name" value="HPT"/>
    <property type="match status" value="1"/>
</dbReference>
<dbReference type="CDD" id="cd06225">
    <property type="entry name" value="HAMP"/>
    <property type="match status" value="1"/>
</dbReference>
<dbReference type="InterPro" id="IPR001789">
    <property type="entry name" value="Sig_transdc_resp-reg_receiver"/>
</dbReference>
<dbReference type="SMART" id="SM00387">
    <property type="entry name" value="HATPase_c"/>
    <property type="match status" value="1"/>
</dbReference>
<keyword evidence="10" id="KW-0067">ATP-binding</keyword>
<keyword evidence="24" id="KW-1185">Reference proteome</keyword>
<evidence type="ECO:0000256" key="2">
    <source>
        <dbReference type="ARBA" id="ARBA00004651"/>
    </source>
</evidence>
<proteinExistence type="predicted"/>
<dbReference type="InterPro" id="IPR003660">
    <property type="entry name" value="HAMP_dom"/>
</dbReference>
<dbReference type="SMART" id="SM00304">
    <property type="entry name" value="HAMP"/>
    <property type="match status" value="1"/>
</dbReference>
<feature type="domain" description="Histidine kinase" evidence="19">
    <location>
        <begin position="280"/>
        <end position="501"/>
    </location>
</feature>
<keyword evidence="13 18" id="KW-0472">Membrane</keyword>
<dbReference type="InterPro" id="IPR036890">
    <property type="entry name" value="HATPase_C_sf"/>
</dbReference>
<dbReference type="Pfam" id="PF01627">
    <property type="entry name" value="Hpt"/>
    <property type="match status" value="1"/>
</dbReference>
<evidence type="ECO:0000256" key="9">
    <source>
        <dbReference type="ARBA" id="ARBA00022777"/>
    </source>
</evidence>
<feature type="transmembrane region" description="Helical" evidence="18">
    <location>
        <begin position="157"/>
        <end position="179"/>
    </location>
</feature>
<dbReference type="Gene3D" id="1.10.287.130">
    <property type="match status" value="1"/>
</dbReference>
<keyword evidence="16" id="KW-0175">Coiled coil</keyword>
<evidence type="ECO:0000256" key="12">
    <source>
        <dbReference type="ARBA" id="ARBA00023012"/>
    </source>
</evidence>
<keyword evidence="11 18" id="KW-1133">Transmembrane helix</keyword>
<evidence type="ECO:0000256" key="13">
    <source>
        <dbReference type="ARBA" id="ARBA00023136"/>
    </source>
</evidence>
<dbReference type="PROSITE" id="PS50109">
    <property type="entry name" value="HIS_KIN"/>
    <property type="match status" value="1"/>
</dbReference>
<reference evidence="24" key="1">
    <citation type="journal article" date="2019" name="Int. J. Syst. Evol. Microbiol.">
        <title>The Global Catalogue of Microorganisms (GCM) 10K type strain sequencing project: providing services to taxonomists for standard genome sequencing and annotation.</title>
        <authorList>
            <consortium name="The Broad Institute Genomics Platform"/>
            <consortium name="The Broad Institute Genome Sequencing Center for Infectious Disease"/>
            <person name="Wu L."/>
            <person name="Ma J."/>
        </authorList>
    </citation>
    <scope>NUCLEOTIDE SEQUENCE [LARGE SCALE GENOMIC DNA]</scope>
    <source>
        <strain evidence="24">KCTC 22157</strain>
    </source>
</reference>
<feature type="coiled-coil region" evidence="16">
    <location>
        <begin position="232"/>
        <end position="259"/>
    </location>
</feature>
<dbReference type="Gene3D" id="3.30.565.10">
    <property type="entry name" value="Histidine kinase-like ATPase, C-terminal domain"/>
    <property type="match status" value="1"/>
</dbReference>
<feature type="compositionally biased region" description="Low complexity" evidence="17">
    <location>
        <begin position="778"/>
        <end position="794"/>
    </location>
</feature>
<dbReference type="PROSITE" id="PS50885">
    <property type="entry name" value="HAMP"/>
    <property type="match status" value="1"/>
</dbReference>
<evidence type="ECO:0000256" key="8">
    <source>
        <dbReference type="ARBA" id="ARBA00022741"/>
    </source>
</evidence>
<evidence type="ECO:0000313" key="24">
    <source>
        <dbReference type="Proteomes" id="UP000647585"/>
    </source>
</evidence>
<evidence type="ECO:0000259" key="22">
    <source>
        <dbReference type="PROSITE" id="PS50894"/>
    </source>
</evidence>
<evidence type="ECO:0000259" key="19">
    <source>
        <dbReference type="PROSITE" id="PS50109"/>
    </source>
</evidence>
<dbReference type="InterPro" id="IPR004358">
    <property type="entry name" value="Sig_transdc_His_kin-like_C"/>
</dbReference>
<keyword evidence="7 18" id="KW-0812">Transmembrane</keyword>
<dbReference type="InterPro" id="IPR003594">
    <property type="entry name" value="HATPase_dom"/>
</dbReference>
<dbReference type="PRINTS" id="PR00344">
    <property type="entry name" value="BCTRLSENSOR"/>
</dbReference>
<dbReference type="Pfam" id="PF00512">
    <property type="entry name" value="HisKA"/>
    <property type="match status" value="1"/>
</dbReference>
<dbReference type="Pfam" id="PF02518">
    <property type="entry name" value="HATPase_c"/>
    <property type="match status" value="1"/>
</dbReference>
<dbReference type="Pfam" id="PF00672">
    <property type="entry name" value="HAMP"/>
    <property type="match status" value="1"/>
</dbReference>
<dbReference type="InterPro" id="IPR036097">
    <property type="entry name" value="HisK_dim/P_sf"/>
</dbReference>
<feature type="modified residue" description="Phosphohistidine" evidence="14">
    <location>
        <position position="862"/>
    </location>
</feature>
<dbReference type="InterPro" id="IPR036641">
    <property type="entry name" value="HPT_dom_sf"/>
</dbReference>
<feature type="modified residue" description="4-aspartylphosphate" evidence="15">
    <location>
        <position position="698"/>
    </location>
</feature>
<feature type="region of interest" description="Disordered" evidence="17">
    <location>
        <begin position="773"/>
        <end position="794"/>
    </location>
</feature>
<feature type="transmembrane region" description="Helical" evidence="18">
    <location>
        <begin position="6"/>
        <end position="28"/>
    </location>
</feature>
<evidence type="ECO:0000256" key="14">
    <source>
        <dbReference type="PROSITE-ProRule" id="PRU00110"/>
    </source>
</evidence>
<dbReference type="InterPro" id="IPR005467">
    <property type="entry name" value="His_kinase_dom"/>
</dbReference>
<dbReference type="SMART" id="SM00388">
    <property type="entry name" value="HisKA"/>
    <property type="match status" value="1"/>
</dbReference>
<keyword evidence="4" id="KW-1003">Cell membrane</keyword>
<keyword evidence="12" id="KW-0902">Two-component regulatory system</keyword>
<dbReference type="InterPro" id="IPR003661">
    <property type="entry name" value="HisK_dim/P_dom"/>
</dbReference>
<evidence type="ECO:0000256" key="3">
    <source>
        <dbReference type="ARBA" id="ARBA00012438"/>
    </source>
</evidence>
<name>A0ABQ2WNC4_9GAMM</name>
<dbReference type="Gene3D" id="3.40.50.2300">
    <property type="match status" value="1"/>
</dbReference>
<evidence type="ECO:0000256" key="11">
    <source>
        <dbReference type="ARBA" id="ARBA00022989"/>
    </source>
</evidence>
<organism evidence="23 24">
    <name type="scientific">Halomonas johnsoniae</name>
    <dbReference type="NCBI Taxonomy" id="502832"/>
    <lineage>
        <taxon>Bacteria</taxon>
        <taxon>Pseudomonadati</taxon>
        <taxon>Pseudomonadota</taxon>
        <taxon>Gammaproteobacteria</taxon>
        <taxon>Oceanospirillales</taxon>
        <taxon>Halomonadaceae</taxon>
        <taxon>Halomonas</taxon>
    </lineage>
</organism>
<dbReference type="SUPFAM" id="SSF55874">
    <property type="entry name" value="ATPase domain of HSP90 chaperone/DNA topoisomerase II/histidine kinase"/>
    <property type="match status" value="1"/>
</dbReference>
<feature type="domain" description="HAMP" evidence="21">
    <location>
        <begin position="181"/>
        <end position="233"/>
    </location>
</feature>
<gene>
    <name evidence="23" type="primary">gacS</name>
    <name evidence="23" type="ORF">GCM10007158_20430</name>
</gene>
<dbReference type="InterPro" id="IPR008207">
    <property type="entry name" value="Sig_transdc_His_kin_Hpt_dom"/>
</dbReference>
<dbReference type="SUPFAM" id="SSF47226">
    <property type="entry name" value="Histidine-containing phosphotransfer domain, HPT domain"/>
    <property type="match status" value="1"/>
</dbReference>
<protein>
    <recommendedName>
        <fullName evidence="3">histidine kinase</fullName>
        <ecNumber evidence="3">2.7.13.3</ecNumber>
    </recommendedName>
</protein>
<dbReference type="SMART" id="SM00448">
    <property type="entry name" value="REC"/>
    <property type="match status" value="1"/>
</dbReference>
<keyword evidence="9 23" id="KW-0418">Kinase</keyword>
<dbReference type="Pfam" id="PF00072">
    <property type="entry name" value="Response_reg"/>
    <property type="match status" value="1"/>
</dbReference>
<dbReference type="Proteomes" id="UP000647585">
    <property type="component" value="Unassembled WGS sequence"/>
</dbReference>
<evidence type="ECO:0000256" key="5">
    <source>
        <dbReference type="ARBA" id="ARBA00022553"/>
    </source>
</evidence>
<evidence type="ECO:0000259" key="21">
    <source>
        <dbReference type="PROSITE" id="PS50885"/>
    </source>
</evidence>
<dbReference type="PANTHER" id="PTHR45339">
    <property type="entry name" value="HYBRID SIGNAL TRANSDUCTION HISTIDINE KINASE J"/>
    <property type="match status" value="1"/>
</dbReference>
<evidence type="ECO:0000313" key="23">
    <source>
        <dbReference type="EMBL" id="GGW59328.1"/>
    </source>
</evidence>
<evidence type="ECO:0000256" key="16">
    <source>
        <dbReference type="SAM" id="Coils"/>
    </source>
</evidence>
<dbReference type="Gene3D" id="1.20.120.160">
    <property type="entry name" value="HPT domain"/>
    <property type="match status" value="1"/>
</dbReference>
<sequence>MSLNTRLLFALLGFPLLVYAMMAFLFVFHADATGRAVLVERLVSTGELLAPSLGEAMADGDSQRLESLAGKLLEQRHLRAVTLFDEQGNRLLVMGTSLPPPARLHAPETTTIAMEDDLWRVQVPLTSESLSGRGRTNNGWLEAEMDIRTLVLERYKLIASLSLGGMLLGLLLFLIAFAISRYVTRPIEEASQALYRLSRGDDRLQITPANPIELRQLAQHINRLAEYFQHARRNMQSQIEQATSELQESMETIEEQNIKLDLAHRSALRANAVKSEFLANMSHEIRTPLNGIIGFCRLLGRSSLDSRQKEWLDHVRRACDNLLMLVNDVLDFSKLEADRLTLEEVDVDIVALVDEVIGLHAPEAQRKQLNLVAMVYDDVPTPLCGDPLRIHQVLNNLLGNALKFTNEGDVIVRVMLDNQEGQHVVLHISVSDTGIGLSDEHQQQLFSAFSQAEPSHSRQFGGSGLGLSICRQLIQRMGGEIGVESELGRGSTFSFTLPLLAHQADERPPELVLDNPIVRLHEPHLPTRNVLEHLLERWGARPVSFIDAGNEALLMVSLEHDDFDGERKGYWQNIIAQTPCPVIILANTTSFELPHWDLPHGGDMLCKPFTRAQLVTMVRRLLQPTVLPAGQEPKPLELANKPSQGAPLTLLIVDDNTANRELLKAMLESSTLRIVLAASGREALEFARQHTADMVLMDIRMPDMNGIETTKALRRVNGSWARCPIIAVTAHVLNNERQQWLSEGLDDVLIKPINDVQLQQLMQRFLGITPDPGYQDITPTSTEADTPPATPEPLAEPLAKPLALPSALPAVDLALGTRLAGGKTLLAKQQLVRLIDSLEEHERQMREAFQADDLNELLDWVHGLNGASRYCGAPELALLVETLETRLRTSGLRHVDTLLEELYAAMTRLAQYRDGLLE</sequence>
<evidence type="ECO:0000256" key="10">
    <source>
        <dbReference type="ARBA" id="ARBA00022840"/>
    </source>
</evidence>
<evidence type="ECO:0000259" key="20">
    <source>
        <dbReference type="PROSITE" id="PS50110"/>
    </source>
</evidence>
<accession>A0ABQ2WNC4</accession>
<feature type="domain" description="HPt" evidence="22">
    <location>
        <begin position="823"/>
        <end position="916"/>
    </location>
</feature>
<comment type="subcellular location">
    <subcellularLocation>
        <location evidence="2">Cell membrane</location>
        <topology evidence="2">Multi-pass membrane protein</topology>
    </subcellularLocation>
</comment>
<dbReference type="CDD" id="cd16922">
    <property type="entry name" value="HATPase_EvgS-ArcB-TorS-like"/>
    <property type="match status" value="1"/>
</dbReference>
<dbReference type="PROSITE" id="PS50894">
    <property type="entry name" value="HPT"/>
    <property type="match status" value="1"/>
</dbReference>
<evidence type="ECO:0000256" key="15">
    <source>
        <dbReference type="PROSITE-ProRule" id="PRU00169"/>
    </source>
</evidence>
<feature type="domain" description="Response regulatory" evidence="20">
    <location>
        <begin position="649"/>
        <end position="766"/>
    </location>
</feature>